<reference evidence="1 2" key="1">
    <citation type="submission" date="2019-03" db="EMBL/GenBank/DDBJ databases">
        <title>Single cell metagenomics reveals metabolic interactions within the superorganism composed of flagellate Streblomastix strix and complex community of Bacteroidetes bacteria on its surface.</title>
        <authorList>
            <person name="Treitli S.C."/>
            <person name="Kolisko M."/>
            <person name="Husnik F."/>
            <person name="Keeling P."/>
            <person name="Hampl V."/>
        </authorList>
    </citation>
    <scope>NUCLEOTIDE SEQUENCE [LARGE SCALE GENOMIC DNA]</scope>
    <source>
        <strain evidence="1">ST1C</strain>
    </source>
</reference>
<proteinExistence type="predicted"/>
<dbReference type="AlphaFoldDB" id="A0A5J4WS03"/>
<dbReference type="EMBL" id="SNRW01001322">
    <property type="protein sequence ID" value="KAA6396869.1"/>
    <property type="molecule type" value="Genomic_DNA"/>
</dbReference>
<name>A0A5J4WS03_9EUKA</name>
<evidence type="ECO:0000313" key="1">
    <source>
        <dbReference type="EMBL" id="KAA6396869.1"/>
    </source>
</evidence>
<dbReference type="Proteomes" id="UP000324800">
    <property type="component" value="Unassembled WGS sequence"/>
</dbReference>
<comment type="caution">
    <text evidence="1">The sequence shown here is derived from an EMBL/GenBank/DDBJ whole genome shotgun (WGS) entry which is preliminary data.</text>
</comment>
<organism evidence="1 2">
    <name type="scientific">Streblomastix strix</name>
    <dbReference type="NCBI Taxonomy" id="222440"/>
    <lineage>
        <taxon>Eukaryota</taxon>
        <taxon>Metamonada</taxon>
        <taxon>Preaxostyla</taxon>
        <taxon>Oxymonadida</taxon>
        <taxon>Streblomastigidae</taxon>
        <taxon>Streblomastix</taxon>
    </lineage>
</organism>
<protein>
    <submittedName>
        <fullName evidence="1">Uncharacterized protein</fullName>
    </submittedName>
</protein>
<accession>A0A5J4WS03</accession>
<sequence>MVTTLQLLLLRNYFSTYILHDPHLTLAISGFPPSSTSKKDYGIVEEINANLKEKSFDTIAFNAEIVVIGGNYVSDDLRDLFYEFSGEREFVIELECECEGEKGDDESIGYDGAGNCDVSGLNEGIGDQYGECFLGC</sequence>
<evidence type="ECO:0000313" key="2">
    <source>
        <dbReference type="Proteomes" id="UP000324800"/>
    </source>
</evidence>
<gene>
    <name evidence="1" type="ORF">EZS28_007607</name>
</gene>